<gene>
    <name evidence="12" type="ORF">NP590_09835</name>
</gene>
<comment type="subcellular location">
    <subcellularLocation>
        <location evidence="2">Cell inner membrane</location>
        <topology evidence="2">Multi-pass membrane protein</topology>
    </subcellularLocation>
</comment>
<keyword evidence="7 10" id="KW-1133">Transmembrane helix</keyword>
<evidence type="ECO:0000259" key="11">
    <source>
        <dbReference type="Pfam" id="PF07219"/>
    </source>
</evidence>
<dbReference type="InterPro" id="IPR005254">
    <property type="entry name" value="Heme_biosyn_assoc_TPR_pro"/>
</dbReference>
<proteinExistence type="predicted"/>
<dbReference type="Proteomes" id="UP001524499">
    <property type="component" value="Unassembled WGS sequence"/>
</dbReference>
<dbReference type="Pfam" id="PF07219">
    <property type="entry name" value="HemY_N"/>
    <property type="match status" value="1"/>
</dbReference>
<evidence type="ECO:0000313" key="12">
    <source>
        <dbReference type="EMBL" id="MCQ8104402.1"/>
    </source>
</evidence>
<evidence type="ECO:0000256" key="8">
    <source>
        <dbReference type="ARBA" id="ARBA00023136"/>
    </source>
</evidence>
<evidence type="ECO:0000256" key="5">
    <source>
        <dbReference type="ARBA" id="ARBA00022519"/>
    </source>
</evidence>
<evidence type="ECO:0000256" key="4">
    <source>
        <dbReference type="ARBA" id="ARBA00022475"/>
    </source>
</evidence>
<evidence type="ECO:0000256" key="3">
    <source>
        <dbReference type="ARBA" id="ARBA00004744"/>
    </source>
</evidence>
<name>A0ABT1TH31_9GAMM</name>
<comment type="pathway">
    <text evidence="3">Porphyrin-containing compound metabolism; protoheme biosynthesis.</text>
</comment>
<evidence type="ECO:0000256" key="2">
    <source>
        <dbReference type="ARBA" id="ARBA00004429"/>
    </source>
</evidence>
<feature type="transmembrane region" description="Helical" evidence="10">
    <location>
        <begin position="47"/>
        <end position="72"/>
    </location>
</feature>
<sequence length="416" mass="46185">MRNLVYFLASLLCAVAVAFSLHGWLTQHNDPGYVLIGFGHWSLETSLTVFTVALVIGFFALYSFFRLMGVLLRLPGQLAKRRSSIKFNRSQEALIAGLFDAADGNWESAEKVLIKHAANSGAPLLHYLTAARAAQSRGALDKRDEYLQKAAEQSSDHNLTVGLTQAELHMSEQQFGQALETLSKLHSINPGHARVLKMMHQAYHHIGDWEGLSKLLPSLQQNKVLMETEVKLLQTKAYSSQLKKAAEQNDAEEIQACWDEIPDHIKSLPGIANIYFAAMINAGAGKSIEDGIIKQLAKHWDATLLELYANLETDNLSRQLQTAEQWLAVYPNDPTLLKTLGKLAQKTGQMEKAEQYLLKSLNIEASVGVCQLLGEVMLRKDDKDKACEYFKRGLELASKEVLSQLEEQTQPGAAQA</sequence>
<dbReference type="InterPro" id="IPR019734">
    <property type="entry name" value="TPR_rpt"/>
</dbReference>
<keyword evidence="6 10" id="KW-0812">Transmembrane</keyword>
<dbReference type="Gene3D" id="1.25.40.10">
    <property type="entry name" value="Tetratricopeptide repeat domain"/>
    <property type="match status" value="2"/>
</dbReference>
<keyword evidence="4" id="KW-1003">Cell membrane</keyword>
<dbReference type="RefSeq" id="WP_256602205.1">
    <property type="nucleotide sequence ID" value="NZ_JANIBJ010000015.1"/>
</dbReference>
<keyword evidence="13" id="KW-1185">Reference proteome</keyword>
<dbReference type="InterPro" id="IPR011990">
    <property type="entry name" value="TPR-like_helical_dom_sf"/>
</dbReference>
<organism evidence="12 13">
    <name type="scientific">Methylomonas subterranea</name>
    <dbReference type="NCBI Taxonomy" id="2952225"/>
    <lineage>
        <taxon>Bacteria</taxon>
        <taxon>Pseudomonadati</taxon>
        <taxon>Pseudomonadota</taxon>
        <taxon>Gammaproteobacteria</taxon>
        <taxon>Methylococcales</taxon>
        <taxon>Methylococcaceae</taxon>
        <taxon>Methylomonas</taxon>
    </lineage>
</organism>
<evidence type="ECO:0000256" key="7">
    <source>
        <dbReference type="ARBA" id="ARBA00022989"/>
    </source>
</evidence>
<evidence type="ECO:0000256" key="1">
    <source>
        <dbReference type="ARBA" id="ARBA00002962"/>
    </source>
</evidence>
<keyword evidence="9" id="KW-0627">Porphyrin biosynthesis</keyword>
<dbReference type="EMBL" id="JANIBJ010000015">
    <property type="protein sequence ID" value="MCQ8104402.1"/>
    <property type="molecule type" value="Genomic_DNA"/>
</dbReference>
<keyword evidence="5" id="KW-0997">Cell inner membrane</keyword>
<dbReference type="InterPro" id="IPR010817">
    <property type="entry name" value="HemY_N"/>
</dbReference>
<protein>
    <submittedName>
        <fullName evidence="12">Heme biosynthesis protein HemY</fullName>
    </submittedName>
</protein>
<reference evidence="12 13" key="1">
    <citation type="submission" date="2022-07" db="EMBL/GenBank/DDBJ databases">
        <title>Methylomonas rivi sp. nov., Methylomonas rosea sp. nov., Methylomonas aureus sp. nov. and Methylomonas subterranea sp. nov., four novel methanotrophs isolated from a freshwater creek and the deep terrestrial subsurface.</title>
        <authorList>
            <person name="Abin C."/>
            <person name="Sankaranarayanan K."/>
            <person name="Garner C."/>
            <person name="Sindelar R."/>
            <person name="Kotary K."/>
            <person name="Garner R."/>
            <person name="Barclay S."/>
            <person name="Lawson P."/>
            <person name="Krumholz L."/>
        </authorList>
    </citation>
    <scope>NUCLEOTIDE SEQUENCE [LARGE SCALE GENOMIC DNA]</scope>
    <source>
        <strain evidence="12 13">SURF-2</strain>
    </source>
</reference>
<dbReference type="Pfam" id="PF13181">
    <property type="entry name" value="TPR_8"/>
    <property type="match status" value="2"/>
</dbReference>
<dbReference type="NCBIfam" id="TIGR00540">
    <property type="entry name" value="TPR_hemY_coli"/>
    <property type="match status" value="1"/>
</dbReference>
<keyword evidence="8 10" id="KW-0472">Membrane</keyword>
<accession>A0ABT1TH31</accession>
<evidence type="ECO:0000256" key="10">
    <source>
        <dbReference type="SAM" id="Phobius"/>
    </source>
</evidence>
<feature type="domain" description="HemY N-terminal" evidence="11">
    <location>
        <begin position="32"/>
        <end position="138"/>
    </location>
</feature>
<comment type="function">
    <text evidence="1">Involved in a late step of protoheme IX synthesis.</text>
</comment>
<evidence type="ECO:0000256" key="9">
    <source>
        <dbReference type="ARBA" id="ARBA00023244"/>
    </source>
</evidence>
<dbReference type="SUPFAM" id="SSF48452">
    <property type="entry name" value="TPR-like"/>
    <property type="match status" value="1"/>
</dbReference>
<comment type="caution">
    <text evidence="12">The sequence shown here is derived from an EMBL/GenBank/DDBJ whole genome shotgun (WGS) entry which is preliminary data.</text>
</comment>
<evidence type="ECO:0000256" key="6">
    <source>
        <dbReference type="ARBA" id="ARBA00022692"/>
    </source>
</evidence>
<evidence type="ECO:0000313" key="13">
    <source>
        <dbReference type="Proteomes" id="UP001524499"/>
    </source>
</evidence>